<dbReference type="Proteomes" id="UP001153954">
    <property type="component" value="Unassembled WGS sequence"/>
</dbReference>
<dbReference type="PANTHER" id="PTHR15298">
    <property type="entry name" value="L-COA N-ACYLTRANSFERASE-RELATED"/>
    <property type="match status" value="1"/>
</dbReference>
<dbReference type="PANTHER" id="PTHR15298:SF1">
    <property type="entry name" value="GLYCINE N-ACYLTRANSFERASE-LIKE PROTEIN"/>
    <property type="match status" value="1"/>
</dbReference>
<evidence type="ECO:0000313" key="4">
    <source>
        <dbReference type="Proteomes" id="UP001153954"/>
    </source>
</evidence>
<dbReference type="InterPro" id="IPR000182">
    <property type="entry name" value="GNAT_dom"/>
</dbReference>
<dbReference type="EC" id="2.3.1.-" evidence="1"/>
<dbReference type="Gene3D" id="3.40.630.30">
    <property type="match status" value="2"/>
</dbReference>
<comment type="caution">
    <text evidence="3">The sequence shown here is derived from an EMBL/GenBank/DDBJ whole genome shotgun (WGS) entry which is preliminary data.</text>
</comment>
<comment type="similarity">
    <text evidence="1">Belongs to the glycine N-acyltransferase family.</text>
</comment>
<organism evidence="3 4">
    <name type="scientific">Euphydryas editha</name>
    <name type="common">Edith's checkerspot</name>
    <dbReference type="NCBI Taxonomy" id="104508"/>
    <lineage>
        <taxon>Eukaryota</taxon>
        <taxon>Metazoa</taxon>
        <taxon>Ecdysozoa</taxon>
        <taxon>Arthropoda</taxon>
        <taxon>Hexapoda</taxon>
        <taxon>Insecta</taxon>
        <taxon>Pterygota</taxon>
        <taxon>Neoptera</taxon>
        <taxon>Endopterygota</taxon>
        <taxon>Lepidoptera</taxon>
        <taxon>Glossata</taxon>
        <taxon>Ditrysia</taxon>
        <taxon>Papilionoidea</taxon>
        <taxon>Nymphalidae</taxon>
        <taxon>Nymphalinae</taxon>
        <taxon>Euphydryas</taxon>
    </lineage>
</organism>
<protein>
    <recommendedName>
        <fullName evidence="1">Glycine N-acyltransferase-like protein</fullName>
        <ecNumber evidence="1">2.3.1.-</ecNumber>
    </recommendedName>
</protein>
<dbReference type="InterPro" id="IPR016181">
    <property type="entry name" value="Acyl_CoA_acyltransferase"/>
</dbReference>
<dbReference type="InterPro" id="IPR010313">
    <property type="entry name" value="Glycine_N-acyltransferase"/>
</dbReference>
<keyword evidence="1" id="KW-0012">Acyltransferase</keyword>
<dbReference type="SUPFAM" id="SSF55729">
    <property type="entry name" value="Acyl-CoA N-acyltransferases (Nat)"/>
    <property type="match status" value="1"/>
</dbReference>
<evidence type="ECO:0000256" key="1">
    <source>
        <dbReference type="RuleBase" id="RU368002"/>
    </source>
</evidence>
<name>A0AAU9TU35_EUPED</name>
<sequence length="272" mass="31985">MEPLVEILRSRWLELRDLYRSNWPRNSVAYCILDTQISYPDLSETFGFKVYCPYGDIHHGMIGIFDKKNCYDIMIHPVHDINKIEEALATTKVINFTRFSMISSACPEVEECLKRVKNVQRMKGKKAIAHLLNRNSPKFENLSTPPNTYVAQIKPEHIKFIDEKWTYHGKYSYKMFEALVKYELTYVLYSKEDQPLAWVTVNTAGALSHLYCLETQRRKGYAEFILKYALNDQLSKGKDTLAYTVEDNFKAQNLFDKLKFERIGDFKWLILF</sequence>
<dbReference type="GO" id="GO:0005739">
    <property type="term" value="C:mitochondrion"/>
    <property type="evidence" value="ECO:0007669"/>
    <property type="project" value="InterPro"/>
</dbReference>
<dbReference type="PROSITE" id="PS51186">
    <property type="entry name" value="GNAT"/>
    <property type="match status" value="1"/>
</dbReference>
<dbReference type="EMBL" id="CAKOGL010000008">
    <property type="protein sequence ID" value="CAH2089358.1"/>
    <property type="molecule type" value="Genomic_DNA"/>
</dbReference>
<dbReference type="GO" id="GO:0047961">
    <property type="term" value="F:glycine N-acyltransferase activity"/>
    <property type="evidence" value="ECO:0007669"/>
    <property type="project" value="InterPro"/>
</dbReference>
<keyword evidence="4" id="KW-1185">Reference proteome</keyword>
<dbReference type="AlphaFoldDB" id="A0AAU9TU35"/>
<gene>
    <name evidence="3" type="ORF">EEDITHA_LOCUS5419</name>
</gene>
<accession>A0AAU9TU35</accession>
<evidence type="ECO:0000313" key="3">
    <source>
        <dbReference type="EMBL" id="CAH2089358.1"/>
    </source>
</evidence>
<evidence type="ECO:0000259" key="2">
    <source>
        <dbReference type="PROSITE" id="PS51186"/>
    </source>
</evidence>
<dbReference type="Pfam" id="PF08445">
    <property type="entry name" value="FR47"/>
    <property type="match status" value="1"/>
</dbReference>
<dbReference type="InterPro" id="IPR013653">
    <property type="entry name" value="GCN5-like_dom"/>
</dbReference>
<reference evidence="3" key="1">
    <citation type="submission" date="2022-03" db="EMBL/GenBank/DDBJ databases">
        <authorList>
            <person name="Tunstrom K."/>
        </authorList>
    </citation>
    <scope>NUCLEOTIDE SEQUENCE</scope>
</reference>
<keyword evidence="1" id="KW-0808">Transferase</keyword>
<proteinExistence type="inferred from homology"/>
<feature type="domain" description="N-acetyltransferase" evidence="2">
    <location>
        <begin position="137"/>
        <end position="272"/>
    </location>
</feature>